<dbReference type="GO" id="GO:0000162">
    <property type="term" value="P:L-tryptophan biosynthetic process"/>
    <property type="evidence" value="ECO:0007669"/>
    <property type="project" value="UniProtKB-KW"/>
</dbReference>
<dbReference type="SUPFAM" id="SSF51366">
    <property type="entry name" value="Ribulose-phoshate binding barrel"/>
    <property type="match status" value="1"/>
</dbReference>
<keyword evidence="5" id="KW-0210">Decarboxylase</keyword>
<dbReference type="InterPro" id="IPR011060">
    <property type="entry name" value="RibuloseP-bd_barrel"/>
</dbReference>
<organism evidence="10 11">
    <name type="scientific">Atopococcus tabaci</name>
    <dbReference type="NCBI Taxonomy" id="269774"/>
    <lineage>
        <taxon>Bacteria</taxon>
        <taxon>Bacillati</taxon>
        <taxon>Bacillota</taxon>
        <taxon>Bacilli</taxon>
        <taxon>Lactobacillales</taxon>
        <taxon>Carnobacteriaceae</taxon>
        <taxon>Atopococcus</taxon>
    </lineage>
</organism>
<dbReference type="GO" id="GO:0004640">
    <property type="term" value="F:phosphoribosylanthranilate isomerase activity"/>
    <property type="evidence" value="ECO:0007669"/>
    <property type="project" value="TreeGrafter"/>
</dbReference>
<dbReference type="InterPro" id="IPR013798">
    <property type="entry name" value="Indole-3-glycerol_P_synth_dom"/>
</dbReference>
<evidence type="ECO:0000256" key="7">
    <source>
        <dbReference type="ARBA" id="ARBA00023141"/>
    </source>
</evidence>
<comment type="caution">
    <text evidence="10">The sequence shown here is derived from an EMBL/GenBank/DDBJ whole genome shotgun (WGS) entry which is preliminary data.</text>
</comment>
<evidence type="ECO:0000256" key="6">
    <source>
        <dbReference type="ARBA" id="ARBA00022822"/>
    </source>
</evidence>
<feature type="domain" description="Indole-3-glycerol phosphate synthase" evidence="9">
    <location>
        <begin position="1"/>
        <end position="135"/>
    </location>
</feature>
<evidence type="ECO:0000313" key="11">
    <source>
        <dbReference type="Proteomes" id="UP001171751"/>
    </source>
</evidence>
<dbReference type="AlphaFoldDB" id="A0AA43UBX9"/>
<comment type="catalytic activity">
    <reaction evidence="1">
        <text>1-(2-carboxyphenylamino)-1-deoxy-D-ribulose 5-phosphate + H(+) = (1S,2R)-1-C-(indol-3-yl)glycerol 3-phosphate + CO2 + H2O</text>
        <dbReference type="Rhea" id="RHEA:23476"/>
        <dbReference type="ChEBI" id="CHEBI:15377"/>
        <dbReference type="ChEBI" id="CHEBI:15378"/>
        <dbReference type="ChEBI" id="CHEBI:16526"/>
        <dbReference type="ChEBI" id="CHEBI:58613"/>
        <dbReference type="ChEBI" id="CHEBI:58866"/>
        <dbReference type="EC" id="4.1.1.48"/>
    </reaction>
</comment>
<dbReference type="Pfam" id="PF00218">
    <property type="entry name" value="IGPS"/>
    <property type="match status" value="1"/>
</dbReference>
<dbReference type="Gene3D" id="3.20.20.70">
    <property type="entry name" value="Aldolase class I"/>
    <property type="match status" value="1"/>
</dbReference>
<protein>
    <recommendedName>
        <fullName evidence="3">indole-3-glycerol-phosphate synthase</fullName>
        <ecNumber evidence="3">4.1.1.48</ecNumber>
    </recommendedName>
</protein>
<dbReference type="PANTHER" id="PTHR22854:SF2">
    <property type="entry name" value="INDOLE-3-GLYCEROL-PHOSPHATE SYNTHASE"/>
    <property type="match status" value="1"/>
</dbReference>
<accession>A0AA43UBX9</accession>
<comment type="pathway">
    <text evidence="2">Amino-acid biosynthesis; L-tryptophan biosynthesis; L-tryptophan from chorismate: step 4/5.</text>
</comment>
<keyword evidence="4" id="KW-0028">Amino-acid biosynthesis</keyword>
<dbReference type="InterPro" id="IPR045186">
    <property type="entry name" value="Indole-3-glycerol_P_synth"/>
</dbReference>
<keyword evidence="7" id="KW-0057">Aromatic amino acid biosynthesis</keyword>
<evidence type="ECO:0000313" key="10">
    <source>
        <dbReference type="EMBL" id="MDO5457147.1"/>
    </source>
</evidence>
<sequence>PYQMYESKVMGADAVLIIVSLLNGDKELLKEYLSISDQLGISSLVETHDSREIELAIACGARIIGVNNRNLKDFTVNFENAKNLRQQVPADVLFVAESGVTSTEDVAAIVEMGADAALIGEALMRSKDKKQTLAEFRQAGERLNEN</sequence>
<name>A0AA43UBX9_9LACT</name>
<dbReference type="EC" id="4.1.1.48" evidence="3"/>
<evidence type="ECO:0000256" key="3">
    <source>
        <dbReference type="ARBA" id="ARBA00012362"/>
    </source>
</evidence>
<dbReference type="CDD" id="cd00331">
    <property type="entry name" value="IGPS"/>
    <property type="match status" value="1"/>
</dbReference>
<keyword evidence="8" id="KW-0456">Lyase</keyword>
<evidence type="ECO:0000256" key="2">
    <source>
        <dbReference type="ARBA" id="ARBA00004696"/>
    </source>
</evidence>
<gene>
    <name evidence="10" type="ORF">Q4F26_02270</name>
</gene>
<evidence type="ECO:0000256" key="5">
    <source>
        <dbReference type="ARBA" id="ARBA00022793"/>
    </source>
</evidence>
<keyword evidence="11" id="KW-1185">Reference proteome</keyword>
<dbReference type="PANTHER" id="PTHR22854">
    <property type="entry name" value="TRYPTOPHAN BIOSYNTHESIS PROTEIN"/>
    <property type="match status" value="1"/>
</dbReference>
<feature type="non-terminal residue" evidence="10">
    <location>
        <position position="1"/>
    </location>
</feature>
<keyword evidence="6" id="KW-0822">Tryptophan biosynthesis</keyword>
<dbReference type="Proteomes" id="UP001171751">
    <property type="component" value="Unassembled WGS sequence"/>
</dbReference>
<dbReference type="EMBL" id="JAUNQW010000006">
    <property type="protein sequence ID" value="MDO5457147.1"/>
    <property type="molecule type" value="Genomic_DNA"/>
</dbReference>
<dbReference type="InterPro" id="IPR013785">
    <property type="entry name" value="Aldolase_TIM"/>
</dbReference>
<evidence type="ECO:0000259" key="9">
    <source>
        <dbReference type="Pfam" id="PF00218"/>
    </source>
</evidence>
<reference evidence="10" key="1">
    <citation type="submission" date="2023-07" db="EMBL/GenBank/DDBJ databases">
        <title>Between Cages and Wild: Unraveling the Impact of Captivity on Animal Microbiomes and Antimicrobial Resistance.</title>
        <authorList>
            <person name="Schmartz G.P."/>
            <person name="Rehner J."/>
            <person name="Schuff M.J."/>
            <person name="Becker S.L."/>
            <person name="Kravczyk M."/>
            <person name="Gurevich A."/>
            <person name="Francke R."/>
            <person name="Mueller R."/>
            <person name="Keller V."/>
            <person name="Keller A."/>
        </authorList>
    </citation>
    <scope>NUCLEOTIDE SEQUENCE</scope>
    <source>
        <strain evidence="10">S39M_St_73</strain>
    </source>
</reference>
<evidence type="ECO:0000256" key="8">
    <source>
        <dbReference type="ARBA" id="ARBA00023239"/>
    </source>
</evidence>
<dbReference type="GO" id="GO:0004425">
    <property type="term" value="F:indole-3-glycerol-phosphate synthase activity"/>
    <property type="evidence" value="ECO:0007669"/>
    <property type="project" value="UniProtKB-EC"/>
</dbReference>
<evidence type="ECO:0000256" key="4">
    <source>
        <dbReference type="ARBA" id="ARBA00022605"/>
    </source>
</evidence>
<evidence type="ECO:0000256" key="1">
    <source>
        <dbReference type="ARBA" id="ARBA00001633"/>
    </source>
</evidence>
<proteinExistence type="predicted"/>